<evidence type="ECO:0000256" key="2">
    <source>
        <dbReference type="ARBA" id="ARBA00022729"/>
    </source>
</evidence>
<evidence type="ECO:0000313" key="6">
    <source>
        <dbReference type="Proteomes" id="UP000254808"/>
    </source>
</evidence>
<dbReference type="SMART" id="SM00935">
    <property type="entry name" value="OmpH"/>
    <property type="match status" value="1"/>
</dbReference>
<dbReference type="Gene3D" id="3.30.910.20">
    <property type="entry name" value="Skp domain"/>
    <property type="match status" value="1"/>
</dbReference>
<evidence type="ECO:0000256" key="3">
    <source>
        <dbReference type="SAM" id="Coils"/>
    </source>
</evidence>
<keyword evidence="3" id="KW-0175">Coiled coil</keyword>
<organism evidence="5 6">
    <name type="scientific">Cyclonatronum proteinivorum</name>
    <dbReference type="NCBI Taxonomy" id="1457365"/>
    <lineage>
        <taxon>Bacteria</taxon>
        <taxon>Pseudomonadati</taxon>
        <taxon>Balneolota</taxon>
        <taxon>Balneolia</taxon>
        <taxon>Balneolales</taxon>
        <taxon>Cyclonatronaceae</taxon>
        <taxon>Cyclonatronum</taxon>
    </lineage>
</organism>
<protein>
    <submittedName>
        <fullName evidence="5">Periplasmic chaperone for outer membrane proteins Skp</fullName>
    </submittedName>
</protein>
<dbReference type="Proteomes" id="UP000254808">
    <property type="component" value="Chromosome"/>
</dbReference>
<gene>
    <name evidence="5" type="ORF">CYPRO_2534</name>
</gene>
<reference evidence="5 6" key="1">
    <citation type="submission" date="2018-03" db="EMBL/GenBank/DDBJ databases">
        <title>Phenotypic and genomic properties of Cyclonatronum proteinivorum gen. nov., sp. nov., a haloalkaliphilic bacteroidete from soda lakes possessing Na+-translocating rhodopsin.</title>
        <authorList>
            <person name="Toshchakov S.V."/>
            <person name="Korzhenkov A."/>
            <person name="Samarov N.I."/>
            <person name="Kublanov I.V."/>
            <person name="Muntyan M.S."/>
            <person name="Sorokin D.Y."/>
        </authorList>
    </citation>
    <scope>NUCLEOTIDE SEQUENCE [LARGE SCALE GENOMIC DNA]</scope>
    <source>
        <strain evidence="5 6">Omega</strain>
    </source>
</reference>
<feature type="coiled-coil region" evidence="3">
    <location>
        <begin position="57"/>
        <end position="95"/>
    </location>
</feature>
<sequence length="183" mass="21276">MNKVSTFFFALFLVLGYSFHAQPAQAQDLKIGVVDAGRILMMMPELENVSDQLDGFTNRKRREFAQLEAEFLQAREEFEQKVAVISESARQAEQERLSSMAMRLQQFQMEYQQELMERQENLIAPLRSRIMDTINDVANELGLSYVINQMVNNGDMVVLYASAEMRENYDITNRVMDRMGVRR</sequence>
<dbReference type="RefSeq" id="WP_114984933.1">
    <property type="nucleotide sequence ID" value="NZ_CP027806.1"/>
</dbReference>
<dbReference type="PANTHER" id="PTHR35089">
    <property type="entry name" value="CHAPERONE PROTEIN SKP"/>
    <property type="match status" value="1"/>
</dbReference>
<keyword evidence="2 4" id="KW-0732">Signal</keyword>
<dbReference type="AlphaFoldDB" id="A0A345UMS4"/>
<evidence type="ECO:0000313" key="5">
    <source>
        <dbReference type="EMBL" id="AXJ01776.1"/>
    </source>
</evidence>
<dbReference type="KEGG" id="cprv:CYPRO_2534"/>
<feature type="chain" id="PRO_5016774704" evidence="4">
    <location>
        <begin position="27"/>
        <end position="183"/>
    </location>
</feature>
<proteinExistence type="inferred from homology"/>
<keyword evidence="6" id="KW-1185">Reference proteome</keyword>
<evidence type="ECO:0000256" key="4">
    <source>
        <dbReference type="SAM" id="SignalP"/>
    </source>
</evidence>
<dbReference type="GO" id="GO:0005829">
    <property type="term" value="C:cytosol"/>
    <property type="evidence" value="ECO:0007669"/>
    <property type="project" value="TreeGrafter"/>
</dbReference>
<dbReference type="PANTHER" id="PTHR35089:SF1">
    <property type="entry name" value="CHAPERONE PROTEIN SKP"/>
    <property type="match status" value="1"/>
</dbReference>
<dbReference type="OrthoDB" id="1524711at2"/>
<dbReference type="EMBL" id="CP027806">
    <property type="protein sequence ID" value="AXJ01776.1"/>
    <property type="molecule type" value="Genomic_DNA"/>
</dbReference>
<dbReference type="GO" id="GO:0050821">
    <property type="term" value="P:protein stabilization"/>
    <property type="evidence" value="ECO:0007669"/>
    <property type="project" value="TreeGrafter"/>
</dbReference>
<dbReference type="InterPro" id="IPR024930">
    <property type="entry name" value="Skp_dom_sf"/>
</dbReference>
<accession>A0A345UMS4</accession>
<dbReference type="SUPFAM" id="SSF111384">
    <property type="entry name" value="OmpH-like"/>
    <property type="match status" value="1"/>
</dbReference>
<comment type="similarity">
    <text evidence="1">Belongs to the Skp family.</text>
</comment>
<dbReference type="InterPro" id="IPR005632">
    <property type="entry name" value="Chaperone_Skp"/>
</dbReference>
<feature type="signal peptide" evidence="4">
    <location>
        <begin position="1"/>
        <end position="26"/>
    </location>
</feature>
<name>A0A345UMS4_9BACT</name>
<dbReference type="GO" id="GO:0051082">
    <property type="term" value="F:unfolded protein binding"/>
    <property type="evidence" value="ECO:0007669"/>
    <property type="project" value="InterPro"/>
</dbReference>
<dbReference type="Pfam" id="PF03938">
    <property type="entry name" value="OmpH"/>
    <property type="match status" value="1"/>
</dbReference>
<evidence type="ECO:0000256" key="1">
    <source>
        <dbReference type="ARBA" id="ARBA00009091"/>
    </source>
</evidence>